<name>A0AA45HI56_9BACT</name>
<dbReference type="InterPro" id="IPR011990">
    <property type="entry name" value="TPR-like_helical_dom_sf"/>
</dbReference>
<protein>
    <submittedName>
        <fullName evidence="4">Tetratricopeptide repeat protein</fullName>
    </submittedName>
</protein>
<evidence type="ECO:0000313" key="4">
    <source>
        <dbReference type="EMBL" id="PWJ89026.1"/>
    </source>
</evidence>
<evidence type="ECO:0000256" key="1">
    <source>
        <dbReference type="ARBA" id="ARBA00022737"/>
    </source>
</evidence>
<dbReference type="AlphaFoldDB" id="A0AA45HI56"/>
<dbReference type="SMART" id="SM00028">
    <property type="entry name" value="TPR"/>
    <property type="match status" value="6"/>
</dbReference>
<dbReference type="EMBL" id="QGGI01000016">
    <property type="protein sequence ID" value="PWJ89026.1"/>
    <property type="molecule type" value="Genomic_DNA"/>
</dbReference>
<evidence type="ECO:0000313" key="5">
    <source>
        <dbReference type="Proteomes" id="UP000245921"/>
    </source>
</evidence>
<organism evidence="4 5">
    <name type="scientific">Oceanotoga teriensis</name>
    <dbReference type="NCBI Taxonomy" id="515440"/>
    <lineage>
        <taxon>Bacteria</taxon>
        <taxon>Thermotogati</taxon>
        <taxon>Thermotogota</taxon>
        <taxon>Thermotogae</taxon>
        <taxon>Petrotogales</taxon>
        <taxon>Petrotogaceae</taxon>
        <taxon>Oceanotoga</taxon>
    </lineage>
</organism>
<dbReference type="PROSITE" id="PS50005">
    <property type="entry name" value="TPR"/>
    <property type="match status" value="2"/>
</dbReference>
<gene>
    <name evidence="4" type="ORF">C7380_11639</name>
</gene>
<dbReference type="Pfam" id="PF13181">
    <property type="entry name" value="TPR_8"/>
    <property type="match status" value="3"/>
</dbReference>
<sequence length="413" mass="49715">MKFEEIIENADQLYKKGKYEKSLKEYKKALKKKFNSYEIHSKIASINIILRDFEEASKSLKLALKFKPEAYENYFMLGNVYQSMGYIKNAIESYEKYLESIEQDDKGFWVILYSLYVQLDMKEKAKKIYDEKLKEIKYKLENEKNDPETYHQAAILKRFENDHQKALEYLNEAIKLNKNSIYYVEFADSCTHLANLDIEKRKEDKYLKEAVEKLEEGIKNCEDNKKIYESLSNIYMILEEYKKSADTLEILLNKYPSYSDVYIRYHNLLDKNLEDFDRIIKIYGELKEKYPQNPIITYCLMNGYMRKEQNQKAYEIGLKAEKEDYADALIYLSMGHINEIENKNIEAETYYKKSIKENKFFFDSYFKLMIFYNKLKEEEKLKELFKEFKALSTEIKDSTLKKRHDRMIKELKI</sequence>
<keyword evidence="1" id="KW-0677">Repeat</keyword>
<comment type="caution">
    <text evidence="4">The sequence shown here is derived from an EMBL/GenBank/DDBJ whole genome shotgun (WGS) entry which is preliminary data.</text>
</comment>
<dbReference type="SUPFAM" id="SSF48452">
    <property type="entry name" value="TPR-like"/>
    <property type="match status" value="2"/>
</dbReference>
<dbReference type="RefSeq" id="WP_158274877.1">
    <property type="nucleotide sequence ID" value="NZ_QGGI01000016.1"/>
</dbReference>
<feature type="repeat" description="TPR" evidence="3">
    <location>
        <begin position="147"/>
        <end position="180"/>
    </location>
</feature>
<dbReference type="InterPro" id="IPR050498">
    <property type="entry name" value="Ycf3"/>
</dbReference>
<dbReference type="Gene3D" id="1.25.40.10">
    <property type="entry name" value="Tetratricopeptide repeat domain"/>
    <property type="match status" value="3"/>
</dbReference>
<reference evidence="4 5" key="1">
    <citation type="submission" date="2018-05" db="EMBL/GenBank/DDBJ databases">
        <title>Genomic Encyclopedia of Type Strains, Phase IV (KMG-IV): sequencing the most valuable type-strain genomes for metagenomic binning, comparative biology and taxonomic classification.</title>
        <authorList>
            <person name="Goeker M."/>
        </authorList>
    </citation>
    <scope>NUCLEOTIDE SEQUENCE [LARGE SCALE GENOMIC DNA]</scope>
    <source>
        <strain evidence="4 5">DSM 24906</strain>
    </source>
</reference>
<keyword evidence="2 3" id="KW-0802">TPR repeat</keyword>
<dbReference type="Proteomes" id="UP000245921">
    <property type="component" value="Unassembled WGS sequence"/>
</dbReference>
<evidence type="ECO:0000256" key="3">
    <source>
        <dbReference type="PROSITE-ProRule" id="PRU00339"/>
    </source>
</evidence>
<dbReference type="PANTHER" id="PTHR44858:SF1">
    <property type="entry name" value="UDP-N-ACETYLGLUCOSAMINE--PEPTIDE N-ACETYLGLUCOSAMINYLTRANSFERASE SPINDLY-RELATED"/>
    <property type="match status" value="1"/>
</dbReference>
<feature type="repeat" description="TPR" evidence="3">
    <location>
        <begin position="71"/>
        <end position="104"/>
    </location>
</feature>
<dbReference type="PANTHER" id="PTHR44858">
    <property type="entry name" value="TETRATRICOPEPTIDE REPEAT PROTEIN 6"/>
    <property type="match status" value="1"/>
</dbReference>
<dbReference type="InterPro" id="IPR019734">
    <property type="entry name" value="TPR_rpt"/>
</dbReference>
<proteinExistence type="predicted"/>
<keyword evidence="5" id="KW-1185">Reference proteome</keyword>
<accession>A0AA45HI56</accession>
<evidence type="ECO:0000256" key="2">
    <source>
        <dbReference type="ARBA" id="ARBA00022803"/>
    </source>
</evidence>